<dbReference type="InterPro" id="IPR002525">
    <property type="entry name" value="Transp_IS110-like_N"/>
</dbReference>
<feature type="coiled-coil region" evidence="1">
    <location>
        <begin position="187"/>
        <end position="214"/>
    </location>
</feature>
<dbReference type="RefSeq" id="WP_132461940.1">
    <property type="nucleotide sequence ID" value="NZ_SLXP01000005.1"/>
</dbReference>
<dbReference type="NCBIfam" id="NF033542">
    <property type="entry name" value="transpos_IS110"/>
    <property type="match status" value="1"/>
</dbReference>
<name>A0A4R2Q1B7_9RHOB</name>
<dbReference type="Pfam" id="PF02371">
    <property type="entry name" value="Transposase_20"/>
    <property type="match status" value="1"/>
</dbReference>
<dbReference type="Pfam" id="PF01548">
    <property type="entry name" value="DEDD_Tnp_IS110"/>
    <property type="match status" value="1"/>
</dbReference>
<dbReference type="GO" id="GO:0006313">
    <property type="term" value="P:DNA transposition"/>
    <property type="evidence" value="ECO:0007669"/>
    <property type="project" value="InterPro"/>
</dbReference>
<dbReference type="GO" id="GO:0003677">
    <property type="term" value="F:DNA binding"/>
    <property type="evidence" value="ECO:0007669"/>
    <property type="project" value="InterPro"/>
</dbReference>
<sequence length="342" mass="38023">MEAITIVGVDLAKSVFQVHTANSDGRAVIRKRLPRTRFLSFMSQIKPCVVAMEACATSHHWARELTSLGHNVRLIPPIYVKPFVKRQKNDANDAEAIVEAALRPAMRTVPVKSPEQQALAMLFRTRELLLTQKTQLVNALRAHLAEHGVIVAGGRRSIDPFIRILDDVTNTLSHVVRKVGAIYLDRIARTAGEIEDLERQIDEHAKEQEMAQRLRTIPGVGPVTAMAIEAFAPAMESFARGRDFSAWLGLVPRQHSSGGKQRLGRTSKMGQRDIRRLLISGAMSIIHWRGRNGGKPGSWLARMLACKSRMLTAIALANKLARVIWAIMTRKDVYRDPAGAIC</sequence>
<dbReference type="GO" id="GO:0004803">
    <property type="term" value="F:transposase activity"/>
    <property type="evidence" value="ECO:0007669"/>
    <property type="project" value="InterPro"/>
</dbReference>
<dbReference type="OrthoDB" id="8261795at2"/>
<feature type="domain" description="Transposase IS116/IS110/IS902 C-terminal" evidence="3">
    <location>
        <begin position="211"/>
        <end position="289"/>
    </location>
</feature>
<proteinExistence type="predicted"/>
<dbReference type="AlphaFoldDB" id="A0A4R2Q1B7"/>
<dbReference type="PANTHER" id="PTHR33055:SF3">
    <property type="entry name" value="PUTATIVE TRANSPOSASE FOR IS117-RELATED"/>
    <property type="match status" value="1"/>
</dbReference>
<feature type="domain" description="Transposase IS110-like N-terminal" evidence="2">
    <location>
        <begin position="7"/>
        <end position="146"/>
    </location>
</feature>
<accession>A0A4R2Q1B7</accession>
<dbReference type="PANTHER" id="PTHR33055">
    <property type="entry name" value="TRANSPOSASE FOR INSERTION SEQUENCE ELEMENT IS1111A"/>
    <property type="match status" value="1"/>
</dbReference>
<dbReference type="EMBL" id="SLXP01000005">
    <property type="protein sequence ID" value="TCP41368.1"/>
    <property type="molecule type" value="Genomic_DNA"/>
</dbReference>
<keyword evidence="1" id="KW-0175">Coiled coil</keyword>
<evidence type="ECO:0000256" key="1">
    <source>
        <dbReference type="SAM" id="Coils"/>
    </source>
</evidence>
<evidence type="ECO:0000313" key="5">
    <source>
        <dbReference type="Proteomes" id="UP000294835"/>
    </source>
</evidence>
<evidence type="ECO:0000313" key="4">
    <source>
        <dbReference type="EMBL" id="TCP41368.1"/>
    </source>
</evidence>
<organism evidence="4 5">
    <name type="scientific">Rhodovulum marinum</name>
    <dbReference type="NCBI Taxonomy" id="320662"/>
    <lineage>
        <taxon>Bacteria</taxon>
        <taxon>Pseudomonadati</taxon>
        <taxon>Pseudomonadota</taxon>
        <taxon>Alphaproteobacteria</taxon>
        <taxon>Rhodobacterales</taxon>
        <taxon>Paracoccaceae</taxon>
        <taxon>Rhodovulum</taxon>
    </lineage>
</organism>
<evidence type="ECO:0000259" key="2">
    <source>
        <dbReference type="Pfam" id="PF01548"/>
    </source>
</evidence>
<dbReference type="Proteomes" id="UP000294835">
    <property type="component" value="Unassembled WGS sequence"/>
</dbReference>
<reference evidence="4 5" key="1">
    <citation type="submission" date="2019-03" db="EMBL/GenBank/DDBJ databases">
        <title>Genomic Encyclopedia of Type Strains, Phase IV (KMG-IV): sequencing the most valuable type-strain genomes for metagenomic binning, comparative biology and taxonomic classification.</title>
        <authorList>
            <person name="Goeker M."/>
        </authorList>
    </citation>
    <scope>NUCLEOTIDE SEQUENCE [LARGE SCALE GENOMIC DNA]</scope>
    <source>
        <strain evidence="4 5">DSM 18063</strain>
    </source>
</reference>
<protein>
    <submittedName>
        <fullName evidence="4">Transposase</fullName>
    </submittedName>
</protein>
<dbReference type="InterPro" id="IPR047650">
    <property type="entry name" value="Transpos_IS110"/>
</dbReference>
<evidence type="ECO:0000259" key="3">
    <source>
        <dbReference type="Pfam" id="PF02371"/>
    </source>
</evidence>
<comment type="caution">
    <text evidence="4">The sequence shown here is derived from an EMBL/GenBank/DDBJ whole genome shotgun (WGS) entry which is preliminary data.</text>
</comment>
<gene>
    <name evidence="4" type="ORF">EV662_105114</name>
</gene>
<keyword evidence="5" id="KW-1185">Reference proteome</keyword>
<dbReference type="InterPro" id="IPR003346">
    <property type="entry name" value="Transposase_20"/>
</dbReference>